<dbReference type="Proteomes" id="UP000230214">
    <property type="component" value="Unassembled WGS sequence"/>
</dbReference>
<evidence type="ECO:0000313" key="2">
    <source>
        <dbReference type="Proteomes" id="UP000230214"/>
    </source>
</evidence>
<name>A0A2H0RBL8_UNCKA</name>
<evidence type="ECO:0000313" key="1">
    <source>
        <dbReference type="EMBL" id="PIR43860.1"/>
    </source>
</evidence>
<organism evidence="1 2">
    <name type="scientific">candidate division WWE3 bacterium CG10_big_fil_rev_8_21_14_0_10_32_10</name>
    <dbReference type="NCBI Taxonomy" id="1975090"/>
    <lineage>
        <taxon>Bacteria</taxon>
        <taxon>Katanobacteria</taxon>
    </lineage>
</organism>
<comment type="caution">
    <text evidence="1">The sequence shown here is derived from an EMBL/GenBank/DDBJ whole genome shotgun (WGS) entry which is preliminary data.</text>
</comment>
<protein>
    <submittedName>
        <fullName evidence="1">Uncharacterized protein</fullName>
    </submittedName>
</protein>
<sequence length="85" mass="10052">MEIRTHGLTAVSIGKILEGISKLTFWDYGIFGPKGGRKRKPSFRIDYEYYYNRTTILFINMNEELFRKVAEILIRNGVNYTIREK</sequence>
<proteinExistence type="predicted"/>
<accession>A0A2H0RBL8</accession>
<reference evidence="1 2" key="1">
    <citation type="submission" date="2017-09" db="EMBL/GenBank/DDBJ databases">
        <title>Depth-based differentiation of microbial function through sediment-hosted aquifers and enrichment of novel symbionts in the deep terrestrial subsurface.</title>
        <authorList>
            <person name="Probst A.J."/>
            <person name="Ladd B."/>
            <person name="Jarett J.K."/>
            <person name="Geller-Mcgrath D.E."/>
            <person name="Sieber C.M."/>
            <person name="Emerson J.B."/>
            <person name="Anantharaman K."/>
            <person name="Thomas B.C."/>
            <person name="Malmstrom R."/>
            <person name="Stieglmeier M."/>
            <person name="Klingl A."/>
            <person name="Woyke T."/>
            <person name="Ryan C.M."/>
            <person name="Banfield J.F."/>
        </authorList>
    </citation>
    <scope>NUCLEOTIDE SEQUENCE [LARGE SCALE GENOMIC DNA]</scope>
    <source>
        <strain evidence="1">CG10_big_fil_rev_8_21_14_0_10_32_10</strain>
    </source>
</reference>
<dbReference type="EMBL" id="PCXU01000007">
    <property type="protein sequence ID" value="PIR43860.1"/>
    <property type="molecule type" value="Genomic_DNA"/>
</dbReference>
<dbReference type="AlphaFoldDB" id="A0A2H0RBL8"/>
<gene>
    <name evidence="1" type="ORF">COV24_00490</name>
</gene>